<evidence type="ECO:0000256" key="5">
    <source>
        <dbReference type="ARBA" id="ARBA00023315"/>
    </source>
</evidence>
<keyword evidence="12" id="KW-1185">Reference proteome</keyword>
<feature type="chain" id="PRO_5047066587" evidence="9">
    <location>
        <begin position="26"/>
        <end position="399"/>
    </location>
</feature>
<dbReference type="InterPro" id="IPR005490">
    <property type="entry name" value="LD_TPept_cat_dom"/>
</dbReference>
<protein>
    <submittedName>
        <fullName evidence="11">Ig-like domain-containing protein</fullName>
    </submittedName>
</protein>
<evidence type="ECO:0000256" key="3">
    <source>
        <dbReference type="ARBA" id="ARBA00022960"/>
    </source>
</evidence>
<dbReference type="Gene3D" id="2.40.440.10">
    <property type="entry name" value="L,D-transpeptidase catalytic domain-like"/>
    <property type="match status" value="1"/>
</dbReference>
<evidence type="ECO:0000256" key="6">
    <source>
        <dbReference type="ARBA" id="ARBA00023316"/>
    </source>
</evidence>
<keyword evidence="5" id="KW-0012">Acyltransferase</keyword>
<dbReference type="PANTHER" id="PTHR30582:SF2">
    <property type="entry name" value="L,D-TRANSPEPTIDASE YCIB-RELATED"/>
    <property type="match status" value="1"/>
</dbReference>
<feature type="active site" description="Nucleophile" evidence="7">
    <location>
        <position position="344"/>
    </location>
</feature>
<dbReference type="Gene3D" id="2.60.40.3780">
    <property type="match status" value="1"/>
</dbReference>
<comment type="pathway">
    <text evidence="1 7">Cell wall biogenesis; peptidoglycan biosynthesis.</text>
</comment>
<dbReference type="SUPFAM" id="SSF141523">
    <property type="entry name" value="L,D-transpeptidase catalytic domain-like"/>
    <property type="match status" value="1"/>
</dbReference>
<evidence type="ECO:0000259" key="10">
    <source>
        <dbReference type="PROSITE" id="PS52029"/>
    </source>
</evidence>
<evidence type="ECO:0000313" key="12">
    <source>
        <dbReference type="Proteomes" id="UP001589810"/>
    </source>
</evidence>
<keyword evidence="4 7" id="KW-0573">Peptidoglycan synthesis</keyword>
<evidence type="ECO:0000256" key="2">
    <source>
        <dbReference type="ARBA" id="ARBA00022679"/>
    </source>
</evidence>
<feature type="signal peptide" evidence="9">
    <location>
        <begin position="1"/>
        <end position="25"/>
    </location>
</feature>
<comment type="caution">
    <text evidence="11">The sequence shown here is derived from an EMBL/GenBank/DDBJ whole genome shotgun (WGS) entry which is preliminary data.</text>
</comment>
<sequence length="399" mass="42554">MRRTVGGTRWALTLGVFATVLGLTACGSTTAPETRTTPTEQKVSPAAVSKPAKVTQIPGDTAQNVSPADPVQVVVADGGITEVHLVNDQGREVNGLVSPDKHSWTATESLGYDRSYTWSGSALGADGKKVALAGSFHTLRPGRTISASINVADGATVGIGEPIVLNFSSPVQDKAAVERALTVQTSNQTTGGSWAWLDDETVHYRPKDYWPANTKVTLLAKLYGTPFGNGAYGAEDMSVSFTVGRSLIIRGNTQTHRLQVFQDGKQIADYPASYGLDSDPGRVTNSGTHLVMSKSATFAMTNPKYHYENVVVPWAVRISNNGEFMHGYAPSIWAQGNTNVSHGCANLAPDNAKAVYDEVLPGDPVEITGSTQQLGPKDGDYYDWAVSWDQWLAKSALHG</sequence>
<dbReference type="InterPro" id="IPR041280">
    <property type="entry name" value="Big_10"/>
</dbReference>
<keyword evidence="3 7" id="KW-0133">Cell shape</keyword>
<dbReference type="Proteomes" id="UP001589810">
    <property type="component" value="Unassembled WGS sequence"/>
</dbReference>
<feature type="domain" description="L,D-TPase catalytic" evidence="10">
    <location>
        <begin position="247"/>
        <end position="368"/>
    </location>
</feature>
<feature type="region of interest" description="Disordered" evidence="8">
    <location>
        <begin position="28"/>
        <end position="52"/>
    </location>
</feature>
<dbReference type="EMBL" id="JBHLUD010000021">
    <property type="protein sequence ID" value="MFC0549215.1"/>
    <property type="molecule type" value="Genomic_DNA"/>
</dbReference>
<dbReference type="Gene3D" id="2.60.40.3710">
    <property type="match status" value="1"/>
</dbReference>
<name>A0ABV6N9F1_9PSEU</name>
<dbReference type="CDD" id="cd16913">
    <property type="entry name" value="YkuD_like"/>
    <property type="match status" value="1"/>
</dbReference>
<accession>A0ABV6N9F1</accession>
<evidence type="ECO:0000313" key="11">
    <source>
        <dbReference type="EMBL" id="MFC0549215.1"/>
    </source>
</evidence>
<keyword evidence="6 7" id="KW-0961">Cell wall biogenesis/degradation</keyword>
<dbReference type="PROSITE" id="PS52029">
    <property type="entry name" value="LD_TPASE"/>
    <property type="match status" value="1"/>
</dbReference>
<evidence type="ECO:0000256" key="9">
    <source>
        <dbReference type="SAM" id="SignalP"/>
    </source>
</evidence>
<evidence type="ECO:0000256" key="7">
    <source>
        <dbReference type="PROSITE-ProRule" id="PRU01373"/>
    </source>
</evidence>
<proteinExistence type="predicted"/>
<evidence type="ECO:0000256" key="4">
    <source>
        <dbReference type="ARBA" id="ARBA00022984"/>
    </source>
</evidence>
<evidence type="ECO:0000256" key="1">
    <source>
        <dbReference type="ARBA" id="ARBA00004752"/>
    </source>
</evidence>
<feature type="active site" description="Proton donor/acceptor" evidence="7">
    <location>
        <position position="326"/>
    </location>
</feature>
<dbReference type="CDD" id="cd13432">
    <property type="entry name" value="LDT_IgD_like_2"/>
    <property type="match status" value="1"/>
</dbReference>
<gene>
    <name evidence="11" type="ORF">ACFFH7_47440</name>
</gene>
<keyword evidence="9" id="KW-0732">Signal</keyword>
<reference evidence="11 12" key="1">
    <citation type="submission" date="2024-09" db="EMBL/GenBank/DDBJ databases">
        <authorList>
            <person name="Sun Q."/>
            <person name="Mori K."/>
        </authorList>
    </citation>
    <scope>NUCLEOTIDE SEQUENCE [LARGE SCALE GENOMIC DNA]</scope>
    <source>
        <strain evidence="11 12">TBRC 1432</strain>
    </source>
</reference>
<keyword evidence="2" id="KW-0808">Transferase</keyword>
<dbReference type="RefSeq" id="WP_379794775.1">
    <property type="nucleotide sequence ID" value="NZ_JBHLUD010000021.1"/>
</dbReference>
<dbReference type="Pfam" id="PF17964">
    <property type="entry name" value="Big_10"/>
    <property type="match status" value="1"/>
</dbReference>
<dbReference type="InterPro" id="IPR050979">
    <property type="entry name" value="LD-transpeptidase"/>
</dbReference>
<evidence type="ECO:0000256" key="8">
    <source>
        <dbReference type="SAM" id="MobiDB-lite"/>
    </source>
</evidence>
<organism evidence="11 12">
    <name type="scientific">Kutzneria chonburiensis</name>
    <dbReference type="NCBI Taxonomy" id="1483604"/>
    <lineage>
        <taxon>Bacteria</taxon>
        <taxon>Bacillati</taxon>
        <taxon>Actinomycetota</taxon>
        <taxon>Actinomycetes</taxon>
        <taxon>Pseudonocardiales</taxon>
        <taxon>Pseudonocardiaceae</taxon>
        <taxon>Kutzneria</taxon>
    </lineage>
</organism>
<dbReference type="Pfam" id="PF03734">
    <property type="entry name" value="YkuD"/>
    <property type="match status" value="1"/>
</dbReference>
<dbReference type="PROSITE" id="PS51257">
    <property type="entry name" value="PROKAR_LIPOPROTEIN"/>
    <property type="match status" value="1"/>
</dbReference>
<feature type="compositionally biased region" description="Low complexity" evidence="8">
    <location>
        <begin position="29"/>
        <end position="40"/>
    </location>
</feature>
<dbReference type="PANTHER" id="PTHR30582">
    <property type="entry name" value="L,D-TRANSPEPTIDASE"/>
    <property type="match status" value="1"/>
</dbReference>
<dbReference type="InterPro" id="IPR038063">
    <property type="entry name" value="Transpep_catalytic_dom"/>
</dbReference>